<feature type="transmembrane region" description="Helical" evidence="2">
    <location>
        <begin position="6"/>
        <end position="26"/>
    </location>
</feature>
<organism evidence="3">
    <name type="scientific">Podoviridae sp. ctoqT5</name>
    <dbReference type="NCBI Taxonomy" id="2826577"/>
    <lineage>
        <taxon>Viruses</taxon>
        <taxon>Duplodnaviria</taxon>
        <taxon>Heunggongvirae</taxon>
        <taxon>Uroviricota</taxon>
        <taxon>Caudoviricetes</taxon>
    </lineage>
</organism>
<protein>
    <submittedName>
        <fullName evidence="3">Uncharacterized protein</fullName>
    </submittedName>
</protein>
<evidence type="ECO:0000256" key="2">
    <source>
        <dbReference type="SAM" id="Phobius"/>
    </source>
</evidence>
<dbReference type="EMBL" id="BK014952">
    <property type="protein sequence ID" value="DAD84143.1"/>
    <property type="molecule type" value="Genomic_DNA"/>
</dbReference>
<evidence type="ECO:0000313" key="3">
    <source>
        <dbReference type="EMBL" id="DAD84143.1"/>
    </source>
</evidence>
<proteinExistence type="predicted"/>
<accession>A0A8S5MQ04</accession>
<name>A0A8S5MQ04_9CAUD</name>
<reference evidence="3" key="1">
    <citation type="journal article" date="2021" name="Proc. Natl. Acad. Sci. U.S.A.">
        <title>A Catalog of Tens of Thousands of Viruses from Human Metagenomes Reveals Hidden Associations with Chronic Diseases.</title>
        <authorList>
            <person name="Tisza M.J."/>
            <person name="Buck C.B."/>
        </authorList>
    </citation>
    <scope>NUCLEOTIDE SEQUENCE</scope>
    <source>
        <strain evidence="3">CtoqT5</strain>
    </source>
</reference>
<keyword evidence="2" id="KW-1133">Transmembrane helix</keyword>
<evidence type="ECO:0000256" key="1">
    <source>
        <dbReference type="SAM" id="Coils"/>
    </source>
</evidence>
<sequence>MLSNLTILILAVMTPILSVFCFIKGYNIGAKETGKPEIKVETPKQKIERAKENKKAAENRRRLNTLLENIENYDGSSKGQKEL</sequence>
<keyword evidence="2" id="KW-0472">Membrane</keyword>
<keyword evidence="2" id="KW-0812">Transmembrane</keyword>
<feature type="coiled-coil region" evidence="1">
    <location>
        <begin position="40"/>
        <end position="73"/>
    </location>
</feature>
<keyword evidence="1" id="KW-0175">Coiled coil</keyword>